<sequence>MSTKSIKAVYHTVNWEEKTVSEEGAALKITRVRTERKFSGAMTGTGIAEYIICYHADGSLAEGVCSGMPTSSYTGICHFKGSIDGSPEGEVIFIVANGKFTGVAEADWLIDEKTAVGGLKGLKGKGGYKHDATAKCEDGTNVWFDYTL</sequence>
<reference evidence="1" key="2">
    <citation type="submission" date="2021-01" db="EMBL/GenBank/DDBJ databases">
        <authorList>
            <person name="Kaushik A."/>
        </authorList>
    </citation>
    <scope>NUCLEOTIDE SEQUENCE</scope>
    <source>
        <strain evidence="1">AG2-2IIIB</strain>
    </source>
</reference>
<evidence type="ECO:0000313" key="2">
    <source>
        <dbReference type="EMBL" id="CUA76154.1"/>
    </source>
</evidence>
<organism evidence="2 3">
    <name type="scientific">Rhizoctonia solani</name>
    <dbReference type="NCBI Taxonomy" id="456999"/>
    <lineage>
        <taxon>Eukaryota</taxon>
        <taxon>Fungi</taxon>
        <taxon>Dikarya</taxon>
        <taxon>Basidiomycota</taxon>
        <taxon>Agaricomycotina</taxon>
        <taxon>Agaricomycetes</taxon>
        <taxon>Cantharellales</taxon>
        <taxon>Ceratobasidiaceae</taxon>
        <taxon>Rhizoctonia</taxon>
    </lineage>
</organism>
<name>A0A0K6GCQ6_9AGAM</name>
<keyword evidence="3" id="KW-1185">Reference proteome</keyword>
<protein>
    <recommendedName>
        <fullName evidence="4">DUF3224 domain-containing protein</fullName>
    </recommendedName>
</protein>
<dbReference type="EMBL" id="CAJMWT010001636">
    <property type="protein sequence ID" value="CAE6412593.1"/>
    <property type="molecule type" value="Genomic_DNA"/>
</dbReference>
<dbReference type="SUPFAM" id="SSF159238">
    <property type="entry name" value="SO1590-like"/>
    <property type="match status" value="1"/>
</dbReference>
<dbReference type="Pfam" id="PF11528">
    <property type="entry name" value="DUF3224"/>
    <property type="match status" value="1"/>
</dbReference>
<proteinExistence type="predicted"/>
<reference evidence="2 3" key="1">
    <citation type="submission" date="2015-07" db="EMBL/GenBank/DDBJ databases">
        <authorList>
            <person name="Noorani M."/>
        </authorList>
    </citation>
    <scope>NUCLEOTIDE SEQUENCE [LARGE SCALE GENOMIC DNA]</scope>
    <source>
        <strain evidence="2">BBA 69670</strain>
    </source>
</reference>
<accession>A0A0K6GCQ6</accession>
<dbReference type="Proteomes" id="UP000044841">
    <property type="component" value="Unassembled WGS sequence"/>
</dbReference>
<dbReference type="Gene3D" id="2.40.350.10">
    <property type="entry name" value="SO1590-like"/>
    <property type="match status" value="1"/>
</dbReference>
<dbReference type="EMBL" id="CYGV01001632">
    <property type="protein sequence ID" value="CUA76154.1"/>
    <property type="molecule type" value="Genomic_DNA"/>
</dbReference>
<dbReference type="AlphaFoldDB" id="A0A0K6GCQ6"/>
<dbReference type="Proteomes" id="UP000663843">
    <property type="component" value="Unassembled WGS sequence"/>
</dbReference>
<dbReference type="InterPro" id="IPR023159">
    <property type="entry name" value="SO1590-like_sf"/>
</dbReference>
<dbReference type="InterPro" id="IPR021607">
    <property type="entry name" value="DUF3224"/>
</dbReference>
<evidence type="ECO:0000313" key="1">
    <source>
        <dbReference type="EMBL" id="CAE6412593.1"/>
    </source>
</evidence>
<evidence type="ECO:0000313" key="3">
    <source>
        <dbReference type="Proteomes" id="UP000044841"/>
    </source>
</evidence>
<evidence type="ECO:0008006" key="4">
    <source>
        <dbReference type="Google" id="ProtNLM"/>
    </source>
</evidence>
<gene>
    <name evidence="1" type="ORF">RDB_LOCUS45914</name>
    <name evidence="2" type="ORF">RSOLAG22IIIB_12089</name>
</gene>